<dbReference type="EMBL" id="SLXH01000027">
    <property type="protein sequence ID" value="TCP14983.1"/>
    <property type="molecule type" value="Genomic_DNA"/>
</dbReference>
<keyword evidence="11 15" id="KW-0135">Cellulose biosynthesis</keyword>
<evidence type="ECO:0000256" key="12">
    <source>
        <dbReference type="ARBA" id="ARBA00022989"/>
    </source>
</evidence>
<keyword evidence="10 15" id="KW-0812">Transmembrane</keyword>
<dbReference type="InterPro" id="IPR018513">
    <property type="entry name" value="Cell_synthase_bac"/>
</dbReference>
<feature type="chain" id="PRO_5021036412" description="Cyclic di-GMP-binding protein" evidence="15">
    <location>
        <begin position="40"/>
        <end position="781"/>
    </location>
</feature>
<dbReference type="PANTHER" id="PTHR39083:SF1">
    <property type="entry name" value="CYCLIC DI-GMP-BINDING PROTEIN"/>
    <property type="match status" value="1"/>
</dbReference>
<evidence type="ECO:0000256" key="4">
    <source>
        <dbReference type="ARBA" id="ARBA00010714"/>
    </source>
</evidence>
<comment type="subcellular location">
    <subcellularLocation>
        <location evidence="2">Cell inner membrane</location>
        <topology evidence="2">Single-pass membrane protein</topology>
    </subcellularLocation>
</comment>
<reference evidence="16 17" key="1">
    <citation type="submission" date="2019-03" db="EMBL/GenBank/DDBJ databases">
        <title>Genomic Encyclopedia of Type Strains, Phase IV (KMG-IV): sequencing the most valuable type-strain genomes for metagenomic binning, comparative biology and taxonomic classification.</title>
        <authorList>
            <person name="Goeker M."/>
        </authorList>
    </citation>
    <scope>NUCLEOTIDE SEQUENCE [LARGE SCALE GENOMIC DNA]</scope>
    <source>
        <strain evidence="16 17">DSM 1837</strain>
    </source>
</reference>
<dbReference type="Pfam" id="PF03170">
    <property type="entry name" value="BcsB"/>
    <property type="match status" value="1"/>
</dbReference>
<keyword evidence="17" id="KW-1185">Reference proteome</keyword>
<dbReference type="GO" id="GO:0005886">
    <property type="term" value="C:plasma membrane"/>
    <property type="evidence" value="ECO:0007669"/>
    <property type="project" value="UniProtKB-SubCell"/>
</dbReference>
<comment type="function">
    <text evidence="1 15">Binds the cellulose synthase activator, bis-(3'-5') cyclic diguanylic acid (c-di-GMP).</text>
</comment>
<dbReference type="PANTHER" id="PTHR39083">
    <property type="entry name" value="CYCLIC DI-GMP-BINDING PROTEIN"/>
    <property type="match status" value="1"/>
</dbReference>
<comment type="subunit">
    <text evidence="5 15">Tightly associated with the cellulose synthase catalytic subunit.</text>
</comment>
<evidence type="ECO:0000256" key="8">
    <source>
        <dbReference type="ARBA" id="ARBA00022519"/>
    </source>
</evidence>
<dbReference type="OrthoDB" id="9806702at2"/>
<organism evidence="16 17">
    <name type="scientific">Simplicispira metamorpha</name>
    <dbReference type="NCBI Taxonomy" id="80881"/>
    <lineage>
        <taxon>Bacteria</taxon>
        <taxon>Pseudomonadati</taxon>
        <taxon>Pseudomonadota</taxon>
        <taxon>Betaproteobacteria</taxon>
        <taxon>Burkholderiales</taxon>
        <taxon>Comamonadaceae</taxon>
        <taxon>Simplicispira</taxon>
    </lineage>
</organism>
<dbReference type="NCBIfam" id="NF008323">
    <property type="entry name" value="PRK11114.1-1"/>
    <property type="match status" value="1"/>
</dbReference>
<comment type="pathway">
    <text evidence="3 15">Glycan metabolism; bacterial cellulose biosynthesis.</text>
</comment>
<keyword evidence="7 15" id="KW-1003">Cell membrane</keyword>
<dbReference type="Gene3D" id="2.60.120.260">
    <property type="entry name" value="Galactose-binding domain-like"/>
    <property type="match status" value="2"/>
</dbReference>
<evidence type="ECO:0000313" key="17">
    <source>
        <dbReference type="Proteomes" id="UP000295182"/>
    </source>
</evidence>
<comment type="similarity">
    <text evidence="4 15">Belongs to the AcsB/BcsB family.</text>
</comment>
<dbReference type="GO" id="GO:0006011">
    <property type="term" value="P:UDP-alpha-D-glucose metabolic process"/>
    <property type="evidence" value="ECO:0007669"/>
    <property type="project" value="InterPro"/>
</dbReference>
<evidence type="ECO:0000313" key="16">
    <source>
        <dbReference type="EMBL" id="TCP14983.1"/>
    </source>
</evidence>
<keyword evidence="9 15" id="KW-0973">c-di-GMP</keyword>
<keyword evidence="8 15" id="KW-0997">Cell inner membrane</keyword>
<evidence type="ECO:0000256" key="7">
    <source>
        <dbReference type="ARBA" id="ARBA00022475"/>
    </source>
</evidence>
<keyword evidence="15" id="KW-0732">Signal</keyword>
<keyword evidence="13 15" id="KW-0472">Membrane</keyword>
<evidence type="ECO:0000256" key="1">
    <source>
        <dbReference type="ARBA" id="ARBA00002057"/>
    </source>
</evidence>
<dbReference type="GO" id="GO:0030244">
    <property type="term" value="P:cellulose biosynthetic process"/>
    <property type="evidence" value="ECO:0007669"/>
    <property type="project" value="UniProtKB-KW"/>
</dbReference>
<sequence>MFHASFKTPPVTTSNPFTAKPWLAALFACGVAVTPFAGAKEKPTRNKDTATVAMAVEETTQERLPLRQWKNSFKQLGLGNPLTLRGVESEGSIGVSVRRDELVEAARLRLTFTLSPALLPGLSHLKVMLNDELLQTVVLNKEQLGTPQTVELDIDPRYFTDYNRFRFQFIGHYTTECENPNHSSLWASVSNDSTLSLSLRQLPQRDDLALLPAPFFDARDNRPVQLAFVYPKQPDMAVLKASGSVASWLGMLAGYRGNDFTAFEDQLPERHAVVFATNAQRPAFLHDLPPVKQPTLTLLPHPNTPGAKLLLVLGQDAAQLQIAADALALDRAALTGSSMAITALEYPPPTRPYDAPNWVTSERPVRLAELVPNPRDLQVRGTVLNETISISTRMAPDLFTWNAKGIPLDLKYRHTPGNDADPGTLNVSINDQFIESYALASRSERSDSKNKVLLPLFDESSLPSHAGLKVPAFMLGSNNRLQFGFYIPPNDLGQCRSLQPVERIAAIDPQSTIDLTGFHHYIAMPSLAAYANSGFPFTRVPDLAQTSVVLPNQPTAADVQVFLTAISRMSASTGYPGTRFKLLSAAQVEQARDTDILLVAQGDRDGLLAQWKQHLPALVAAGTRSVAPLERAMSALTHWFQPDPALERSPSGGRTTLEGEGALAALVGFESPLHSGRSVVALTANDSAAMERVSAGLNDSGKIQQMRGDLVLLRAETIDSFRINPIYYVGSLPWWQWLWFHLHSHPLLLALLGIGAGLLVTFVVYGALRAMAARRLRGEHG</sequence>
<protein>
    <recommendedName>
        <fullName evidence="6 15">Cyclic di-GMP-binding protein</fullName>
    </recommendedName>
    <alternativeName>
        <fullName evidence="14 15">Cellulose synthase regulatory subunit</fullName>
    </alternativeName>
</protein>
<dbReference type="Proteomes" id="UP000295182">
    <property type="component" value="Unassembled WGS sequence"/>
</dbReference>
<proteinExistence type="inferred from homology"/>
<evidence type="ECO:0000256" key="10">
    <source>
        <dbReference type="ARBA" id="ARBA00022692"/>
    </source>
</evidence>
<name>A0A4R2N3Z8_9BURK</name>
<accession>A0A4R2N3Z8</accession>
<evidence type="ECO:0000256" key="15">
    <source>
        <dbReference type="RuleBase" id="RU365021"/>
    </source>
</evidence>
<comment type="caution">
    <text evidence="16">The sequence shown here is derived from an EMBL/GenBank/DDBJ whole genome shotgun (WGS) entry which is preliminary data.</text>
</comment>
<evidence type="ECO:0000256" key="3">
    <source>
        <dbReference type="ARBA" id="ARBA00005186"/>
    </source>
</evidence>
<dbReference type="PRINTS" id="PR01440">
    <property type="entry name" value="CELLSNTHASEB"/>
</dbReference>
<dbReference type="InterPro" id="IPR003920">
    <property type="entry name" value="Cell_synth_B"/>
</dbReference>
<evidence type="ECO:0000256" key="2">
    <source>
        <dbReference type="ARBA" id="ARBA00004377"/>
    </source>
</evidence>
<keyword evidence="12 15" id="KW-1133">Transmembrane helix</keyword>
<gene>
    <name evidence="16" type="ORF">EV674_12743</name>
</gene>
<feature type="transmembrane region" description="Helical" evidence="15">
    <location>
        <begin position="747"/>
        <end position="768"/>
    </location>
</feature>
<dbReference type="AlphaFoldDB" id="A0A4R2N3Z8"/>
<evidence type="ECO:0000256" key="5">
    <source>
        <dbReference type="ARBA" id="ARBA00011437"/>
    </source>
</evidence>
<evidence type="ECO:0000256" key="6">
    <source>
        <dbReference type="ARBA" id="ARBA00021844"/>
    </source>
</evidence>
<evidence type="ECO:0000256" key="14">
    <source>
        <dbReference type="ARBA" id="ARBA00033444"/>
    </source>
</evidence>
<evidence type="ECO:0000256" key="11">
    <source>
        <dbReference type="ARBA" id="ARBA00022916"/>
    </source>
</evidence>
<evidence type="ECO:0000256" key="13">
    <source>
        <dbReference type="ARBA" id="ARBA00023136"/>
    </source>
</evidence>
<feature type="signal peptide" evidence="15">
    <location>
        <begin position="1"/>
        <end position="39"/>
    </location>
</feature>
<dbReference type="UniPathway" id="UPA00694"/>
<evidence type="ECO:0000256" key="9">
    <source>
        <dbReference type="ARBA" id="ARBA00022636"/>
    </source>
</evidence>